<protein>
    <submittedName>
        <fullName evidence="2">Sqt-1A</fullName>
    </submittedName>
</protein>
<proteinExistence type="predicted"/>
<feature type="non-terminal residue" evidence="2">
    <location>
        <position position="65"/>
    </location>
</feature>
<organism evidence="2">
    <name type="scientific">Acrobeloides sp. DW-2012</name>
    <dbReference type="NCBI Taxonomy" id="1264778"/>
    <lineage>
        <taxon>Eukaryota</taxon>
        <taxon>Metazoa</taxon>
        <taxon>Ecdysozoa</taxon>
        <taxon>Nematoda</taxon>
        <taxon>Chromadorea</taxon>
        <taxon>Rhabditida</taxon>
        <taxon>Tylenchina</taxon>
        <taxon>Cephalobomorpha</taxon>
        <taxon>Cephaloboidea</taxon>
        <taxon>Cephalobidae</taxon>
        <taxon>Acrobeloides</taxon>
    </lineage>
</organism>
<evidence type="ECO:0000313" key="2">
    <source>
        <dbReference type="EMBL" id="AFY22639.1"/>
    </source>
</evidence>
<feature type="non-terminal residue" evidence="2">
    <location>
        <position position="1"/>
    </location>
</feature>
<dbReference type="AlphaFoldDB" id="K9NSD8"/>
<evidence type="ECO:0000256" key="1">
    <source>
        <dbReference type="SAM" id="MobiDB-lite"/>
    </source>
</evidence>
<accession>K9NSD8</accession>
<feature type="region of interest" description="Disordered" evidence="1">
    <location>
        <begin position="1"/>
        <end position="65"/>
    </location>
</feature>
<name>K9NSD8_9BILA</name>
<reference evidence="2" key="1">
    <citation type="submission" date="2012-02" db="EMBL/GenBank/DDBJ databases">
        <title>Four ecologically relevant grassland soil nematodes species are insensitive to RNA-mediated interference.</title>
        <authorList>
            <person name="Wheeler D."/>
            <person name="Darby B.J."/>
            <person name="Todd T.C."/>
            <person name="Herman M.A."/>
        </authorList>
    </citation>
    <scope>NUCLEOTIDE SEQUENCE</scope>
    <source>
        <strain evidence="2">KS586</strain>
    </source>
</reference>
<sequence>SLGQKKRLRRQYEGAPIQSQQHHPGFSGNAPGIPRGAQPPGVQHGKIGGPGCNCQLDNKCPRGPA</sequence>
<dbReference type="EMBL" id="JQ713951">
    <property type="protein sequence ID" value="AFY22639.1"/>
    <property type="molecule type" value="Genomic_DNA"/>
</dbReference>